<protein>
    <submittedName>
        <fullName evidence="1">Uncharacterized protein</fullName>
    </submittedName>
</protein>
<dbReference type="Proteomes" id="UP001500466">
    <property type="component" value="Unassembled WGS sequence"/>
</dbReference>
<comment type="caution">
    <text evidence="1">The sequence shown here is derived from an EMBL/GenBank/DDBJ whole genome shotgun (WGS) entry which is preliminary data.</text>
</comment>
<proteinExistence type="predicted"/>
<name>A0ABP9ICI7_9ACTN</name>
<dbReference type="EMBL" id="BAABHS010000053">
    <property type="protein sequence ID" value="GAA4994716.1"/>
    <property type="molecule type" value="Genomic_DNA"/>
</dbReference>
<evidence type="ECO:0000313" key="1">
    <source>
        <dbReference type="EMBL" id="GAA4994716.1"/>
    </source>
</evidence>
<organism evidence="1 2">
    <name type="scientific">Yinghuangia aomiensis</name>
    <dbReference type="NCBI Taxonomy" id="676205"/>
    <lineage>
        <taxon>Bacteria</taxon>
        <taxon>Bacillati</taxon>
        <taxon>Actinomycetota</taxon>
        <taxon>Actinomycetes</taxon>
        <taxon>Kitasatosporales</taxon>
        <taxon>Streptomycetaceae</taxon>
        <taxon>Yinghuangia</taxon>
    </lineage>
</organism>
<keyword evidence="2" id="KW-1185">Reference proteome</keyword>
<accession>A0ABP9ICI7</accession>
<gene>
    <name evidence="1" type="ORF">GCM10023205_79470</name>
</gene>
<sequence length="163" mass="17225">MAGGPAGARLAAYLAVRASCDVILREVRALSDPSSSQVRGLGLIDVEARMPIDLLPDGTAGTVAAWLAERRGIKVVVRDRCSTFSRAATPVLPDATPGRGQLAPAPPTAPRCRAHRAHIHRACLREGTDIVDLVELLTPMDLAALIASEPEDPPDSQIIAQVR</sequence>
<reference evidence="2" key="1">
    <citation type="journal article" date="2019" name="Int. J. Syst. Evol. Microbiol.">
        <title>The Global Catalogue of Microorganisms (GCM) 10K type strain sequencing project: providing services to taxonomists for standard genome sequencing and annotation.</title>
        <authorList>
            <consortium name="The Broad Institute Genomics Platform"/>
            <consortium name="The Broad Institute Genome Sequencing Center for Infectious Disease"/>
            <person name="Wu L."/>
            <person name="Ma J."/>
        </authorList>
    </citation>
    <scope>NUCLEOTIDE SEQUENCE [LARGE SCALE GENOMIC DNA]</scope>
    <source>
        <strain evidence="2">JCM 17986</strain>
    </source>
</reference>
<evidence type="ECO:0000313" key="2">
    <source>
        <dbReference type="Proteomes" id="UP001500466"/>
    </source>
</evidence>